<feature type="transmembrane region" description="Helical" evidence="1">
    <location>
        <begin position="6"/>
        <end position="27"/>
    </location>
</feature>
<dbReference type="AlphaFoldDB" id="A0A6C0E2V2"/>
<accession>A0A6C0E2V2</accession>
<sequence>MPNIVLLLFDLLVLPISVIRLIIIYYFGSKYNLEGFKFLDVINHSDKPYFNKDDQNIVSTLKEDYRMTIRDDTRLYPVDVLNFVKNNISLIQDKQERLENTENSEDYQEIENDENRDIINSIKNELENFFI</sequence>
<reference evidence="2" key="1">
    <citation type="journal article" date="2020" name="Nature">
        <title>Giant virus diversity and host interactions through global metagenomics.</title>
        <authorList>
            <person name="Schulz F."/>
            <person name="Roux S."/>
            <person name="Paez-Espino D."/>
            <person name="Jungbluth S."/>
            <person name="Walsh D.A."/>
            <person name="Denef V.J."/>
            <person name="McMahon K.D."/>
            <person name="Konstantinidis K.T."/>
            <person name="Eloe-Fadrosh E.A."/>
            <person name="Kyrpides N.C."/>
            <person name="Woyke T."/>
        </authorList>
    </citation>
    <scope>NUCLEOTIDE SEQUENCE</scope>
    <source>
        <strain evidence="2">GVMAG-M-3300023179-103</strain>
    </source>
</reference>
<keyword evidence="1" id="KW-1133">Transmembrane helix</keyword>
<organism evidence="2">
    <name type="scientific">viral metagenome</name>
    <dbReference type="NCBI Taxonomy" id="1070528"/>
    <lineage>
        <taxon>unclassified sequences</taxon>
        <taxon>metagenomes</taxon>
        <taxon>organismal metagenomes</taxon>
    </lineage>
</organism>
<protein>
    <submittedName>
        <fullName evidence="2">Uncharacterized protein</fullName>
    </submittedName>
</protein>
<dbReference type="EMBL" id="MN739696">
    <property type="protein sequence ID" value="QHT21735.1"/>
    <property type="molecule type" value="Genomic_DNA"/>
</dbReference>
<evidence type="ECO:0000313" key="2">
    <source>
        <dbReference type="EMBL" id="QHT21735.1"/>
    </source>
</evidence>
<evidence type="ECO:0000256" key="1">
    <source>
        <dbReference type="SAM" id="Phobius"/>
    </source>
</evidence>
<keyword evidence="1" id="KW-0472">Membrane</keyword>
<name>A0A6C0E2V2_9ZZZZ</name>
<proteinExistence type="predicted"/>
<keyword evidence="1" id="KW-0812">Transmembrane</keyword>